<organism evidence="2 3">
    <name type="scientific">Circinella minor</name>
    <dbReference type="NCBI Taxonomy" id="1195481"/>
    <lineage>
        <taxon>Eukaryota</taxon>
        <taxon>Fungi</taxon>
        <taxon>Fungi incertae sedis</taxon>
        <taxon>Mucoromycota</taxon>
        <taxon>Mucoromycotina</taxon>
        <taxon>Mucoromycetes</taxon>
        <taxon>Mucorales</taxon>
        <taxon>Lichtheimiaceae</taxon>
        <taxon>Circinella</taxon>
    </lineage>
</organism>
<feature type="compositionally biased region" description="Basic and acidic residues" evidence="1">
    <location>
        <begin position="90"/>
        <end position="109"/>
    </location>
</feature>
<name>A0A8H7VRI9_9FUNG</name>
<dbReference type="AlphaFoldDB" id="A0A8H7VRI9"/>
<feature type="compositionally biased region" description="Gly residues" evidence="1">
    <location>
        <begin position="79"/>
        <end position="89"/>
    </location>
</feature>
<evidence type="ECO:0000256" key="1">
    <source>
        <dbReference type="SAM" id="MobiDB-lite"/>
    </source>
</evidence>
<feature type="region of interest" description="Disordered" evidence="1">
    <location>
        <begin position="79"/>
        <end position="109"/>
    </location>
</feature>
<accession>A0A8H7VRI9</accession>
<proteinExistence type="predicted"/>
<keyword evidence="3" id="KW-1185">Reference proteome</keyword>
<reference evidence="2 3" key="1">
    <citation type="submission" date="2020-12" db="EMBL/GenBank/DDBJ databases">
        <title>Metabolic potential, ecology and presence of endohyphal bacteria is reflected in genomic diversity of Mucoromycotina.</title>
        <authorList>
            <person name="Muszewska A."/>
            <person name="Okrasinska A."/>
            <person name="Steczkiewicz K."/>
            <person name="Drgas O."/>
            <person name="Orlowska M."/>
            <person name="Perlinska-Lenart U."/>
            <person name="Aleksandrzak-Piekarczyk T."/>
            <person name="Szatraj K."/>
            <person name="Zielenkiewicz U."/>
            <person name="Pilsyk S."/>
            <person name="Malc E."/>
            <person name="Mieczkowski P."/>
            <person name="Kruszewska J.S."/>
            <person name="Biernat P."/>
            <person name="Pawlowska J."/>
        </authorList>
    </citation>
    <scope>NUCLEOTIDE SEQUENCE [LARGE SCALE GENOMIC DNA]</scope>
    <source>
        <strain evidence="2 3">CBS 142.35</strain>
    </source>
</reference>
<gene>
    <name evidence="2" type="ORF">INT45_002948</name>
</gene>
<dbReference type="Proteomes" id="UP000646827">
    <property type="component" value="Unassembled WGS sequence"/>
</dbReference>
<evidence type="ECO:0000313" key="3">
    <source>
        <dbReference type="Proteomes" id="UP000646827"/>
    </source>
</evidence>
<dbReference type="EMBL" id="JAEPRB010000043">
    <property type="protein sequence ID" value="KAG2224409.1"/>
    <property type="molecule type" value="Genomic_DNA"/>
</dbReference>
<sequence length="109" mass="11319">MTRSTLPAIRLTCNLSNPPPRIPPTPTCSPAFDYNLMQEAPRACLPTRIVSLGSSAPGSPTFSHSSAFATSVRSVGVNGVGVNGDVGVRGGDDGGREETQDAHEDPFGH</sequence>
<protein>
    <submittedName>
        <fullName evidence="2">Uncharacterized protein</fullName>
    </submittedName>
</protein>
<evidence type="ECO:0000313" key="2">
    <source>
        <dbReference type="EMBL" id="KAG2224409.1"/>
    </source>
</evidence>
<comment type="caution">
    <text evidence="2">The sequence shown here is derived from an EMBL/GenBank/DDBJ whole genome shotgun (WGS) entry which is preliminary data.</text>
</comment>